<evidence type="ECO:0000256" key="2">
    <source>
        <dbReference type="ARBA" id="ARBA00006824"/>
    </source>
</evidence>
<dbReference type="AlphaFoldDB" id="A0AB34IHJ7"/>
<keyword evidence="9" id="KW-1185">Reference proteome</keyword>
<dbReference type="PANTHER" id="PTHR11266">
    <property type="entry name" value="PEROXISOMAL MEMBRANE PROTEIN 2, PXMP2 MPV17"/>
    <property type="match status" value="1"/>
</dbReference>
<sequence length="184" mass="19700">MLSSVRKALLAIAFPSACAMMAPLPRTAVIIGLEMAAGDFVEQKVERLPWDAQRSLRLGATGMLTTGPLAHMLFTQLESVWPGTSLSAVTSKVVGNAAFMPIMICATLSTAWALEGRSVADIRSSLHDQLLPSVRMAFFVWPAVNCFLFRCVTPASRPIVSSGFGGLWGVYLSSQTNLPLVASK</sequence>
<dbReference type="Proteomes" id="UP001515480">
    <property type="component" value="Unassembled WGS sequence"/>
</dbReference>
<gene>
    <name evidence="8" type="ORF">AB1Y20_013859</name>
</gene>
<feature type="chain" id="PRO_5044324045" evidence="7">
    <location>
        <begin position="20"/>
        <end position="184"/>
    </location>
</feature>
<comment type="subcellular location">
    <subcellularLocation>
        <location evidence="1">Membrane</location>
        <topology evidence="1">Multi-pass membrane protein</topology>
    </subcellularLocation>
</comment>
<evidence type="ECO:0000256" key="4">
    <source>
        <dbReference type="ARBA" id="ARBA00022989"/>
    </source>
</evidence>
<comment type="similarity">
    <text evidence="2 6">Belongs to the peroxisomal membrane protein PXMP2/4 family.</text>
</comment>
<proteinExistence type="inferred from homology"/>
<evidence type="ECO:0000256" key="5">
    <source>
        <dbReference type="ARBA" id="ARBA00023136"/>
    </source>
</evidence>
<dbReference type="GO" id="GO:0016020">
    <property type="term" value="C:membrane"/>
    <property type="evidence" value="ECO:0007669"/>
    <property type="project" value="UniProtKB-SubCell"/>
</dbReference>
<evidence type="ECO:0000256" key="6">
    <source>
        <dbReference type="RuleBase" id="RU363053"/>
    </source>
</evidence>
<feature type="signal peptide" evidence="7">
    <location>
        <begin position="1"/>
        <end position="19"/>
    </location>
</feature>
<comment type="caution">
    <text evidence="8">The sequence shown here is derived from an EMBL/GenBank/DDBJ whole genome shotgun (WGS) entry which is preliminary data.</text>
</comment>
<keyword evidence="4" id="KW-1133">Transmembrane helix</keyword>
<keyword evidence="5" id="KW-0472">Membrane</keyword>
<protein>
    <submittedName>
        <fullName evidence="8">Uncharacterized protein</fullName>
    </submittedName>
</protein>
<dbReference type="EMBL" id="JBGBPQ010000027">
    <property type="protein sequence ID" value="KAL1498538.1"/>
    <property type="molecule type" value="Genomic_DNA"/>
</dbReference>
<evidence type="ECO:0000256" key="7">
    <source>
        <dbReference type="SAM" id="SignalP"/>
    </source>
</evidence>
<reference evidence="8 9" key="1">
    <citation type="journal article" date="2024" name="Science">
        <title>Giant polyketide synthase enzymes in the biosynthesis of giant marine polyether toxins.</title>
        <authorList>
            <person name="Fallon T.R."/>
            <person name="Shende V.V."/>
            <person name="Wierzbicki I.H."/>
            <person name="Pendleton A.L."/>
            <person name="Watervoot N.F."/>
            <person name="Auber R.P."/>
            <person name="Gonzalez D.J."/>
            <person name="Wisecaver J.H."/>
            <person name="Moore B.S."/>
        </authorList>
    </citation>
    <scope>NUCLEOTIDE SEQUENCE [LARGE SCALE GENOMIC DNA]</scope>
    <source>
        <strain evidence="8 9">12B1</strain>
    </source>
</reference>
<evidence type="ECO:0000313" key="9">
    <source>
        <dbReference type="Proteomes" id="UP001515480"/>
    </source>
</evidence>
<organism evidence="8 9">
    <name type="scientific">Prymnesium parvum</name>
    <name type="common">Toxic golden alga</name>
    <dbReference type="NCBI Taxonomy" id="97485"/>
    <lineage>
        <taxon>Eukaryota</taxon>
        <taxon>Haptista</taxon>
        <taxon>Haptophyta</taxon>
        <taxon>Prymnesiophyceae</taxon>
        <taxon>Prymnesiales</taxon>
        <taxon>Prymnesiaceae</taxon>
        <taxon>Prymnesium</taxon>
    </lineage>
</organism>
<dbReference type="GO" id="GO:0005737">
    <property type="term" value="C:cytoplasm"/>
    <property type="evidence" value="ECO:0007669"/>
    <property type="project" value="TreeGrafter"/>
</dbReference>
<keyword evidence="7" id="KW-0732">Signal</keyword>
<evidence type="ECO:0000256" key="3">
    <source>
        <dbReference type="ARBA" id="ARBA00022692"/>
    </source>
</evidence>
<evidence type="ECO:0000256" key="1">
    <source>
        <dbReference type="ARBA" id="ARBA00004141"/>
    </source>
</evidence>
<keyword evidence="3" id="KW-0812">Transmembrane</keyword>
<dbReference type="Pfam" id="PF04117">
    <property type="entry name" value="Mpv17_PMP22"/>
    <property type="match status" value="1"/>
</dbReference>
<dbReference type="InterPro" id="IPR007248">
    <property type="entry name" value="Mpv17_PMP22"/>
</dbReference>
<evidence type="ECO:0000313" key="8">
    <source>
        <dbReference type="EMBL" id="KAL1498538.1"/>
    </source>
</evidence>
<accession>A0AB34IHJ7</accession>
<name>A0AB34IHJ7_PRYPA</name>